<evidence type="ECO:0000259" key="1">
    <source>
        <dbReference type="Pfam" id="PF00248"/>
    </source>
</evidence>
<dbReference type="InterPro" id="IPR023210">
    <property type="entry name" value="NADP_OxRdtase_dom"/>
</dbReference>
<dbReference type="PANTHER" id="PTHR42686">
    <property type="entry name" value="GH17980P-RELATED"/>
    <property type="match status" value="1"/>
</dbReference>
<evidence type="ECO:0000313" key="3">
    <source>
        <dbReference type="Proteomes" id="UP000720508"/>
    </source>
</evidence>
<keyword evidence="3" id="KW-1185">Reference proteome</keyword>
<dbReference type="PANTHER" id="PTHR42686:SF1">
    <property type="entry name" value="GH17980P-RELATED"/>
    <property type="match status" value="1"/>
</dbReference>
<dbReference type="InterPro" id="IPR020471">
    <property type="entry name" value="AKR"/>
</dbReference>
<organism evidence="2 3">
    <name type="scientific">Streptomyces niphimycinicus</name>
    <dbReference type="NCBI Taxonomy" id="2842201"/>
    <lineage>
        <taxon>Bacteria</taxon>
        <taxon>Bacillati</taxon>
        <taxon>Actinomycetota</taxon>
        <taxon>Actinomycetes</taxon>
        <taxon>Kitasatosporales</taxon>
        <taxon>Streptomycetaceae</taxon>
        <taxon>Streptomyces</taxon>
    </lineage>
</organism>
<reference evidence="2 3" key="1">
    <citation type="submission" date="2021-06" db="EMBL/GenBank/DDBJ databases">
        <authorList>
            <person name="Pan X."/>
        </authorList>
    </citation>
    <scope>NUCLEOTIDE SEQUENCE [LARGE SCALE GENOMIC DNA]</scope>
    <source>
        <strain evidence="2 3">4503</strain>
    </source>
</reference>
<comment type="caution">
    <text evidence="2">The sequence shown here is derived from an EMBL/GenBank/DDBJ whole genome shotgun (WGS) entry which is preliminary data.</text>
</comment>
<gene>
    <name evidence="2" type="ORF">KN815_03395</name>
</gene>
<dbReference type="Proteomes" id="UP000720508">
    <property type="component" value="Unassembled WGS sequence"/>
</dbReference>
<dbReference type="EMBL" id="JAHLEM010000025">
    <property type="protein sequence ID" value="MBU3863176.1"/>
    <property type="molecule type" value="Genomic_DNA"/>
</dbReference>
<evidence type="ECO:0000313" key="2">
    <source>
        <dbReference type="EMBL" id="MBU3863176.1"/>
    </source>
</evidence>
<dbReference type="Pfam" id="PF00248">
    <property type="entry name" value="Aldo_ket_red"/>
    <property type="match status" value="1"/>
</dbReference>
<accession>A0ABS6C8F9</accession>
<protein>
    <submittedName>
        <fullName evidence="2">Aldo/keto reductase</fullName>
    </submittedName>
</protein>
<sequence length="335" mass="36324">MRSTALGRTGTAFGELSLGAAPLGNLFHAISDEDAAATVEAAWACGVRSFDTAPHYGLGLSERRLGDALRARPRDQYTLSTKVGRLLRPCTGAHGDDRANGFAVPATHERVWDFTARGVRVGVEESLIRLGLDRVDIVYLHDPDHHEREALDCAYPELERMRAEGTVGAIGIGMNQTKMPTRFIRDTDIDVVLLAGRYSLLDQTGLVSLLPQAARRGVSVVVGGVFNSGLLADPRPGATFDYAPAPLRMLERALALRTLCKDFEVPLRAAALQFPLGHPAVAGVLLGARTATEMVDAAAMISHPIPPDMWLALRCRGLLPWNVPVPDRRQDNSRR</sequence>
<feature type="domain" description="NADP-dependent oxidoreductase" evidence="1">
    <location>
        <begin position="15"/>
        <end position="310"/>
    </location>
</feature>
<name>A0ABS6C8F9_9ACTN</name>
<dbReference type="CDD" id="cd19152">
    <property type="entry name" value="AKR_AKR15A"/>
    <property type="match status" value="1"/>
</dbReference>
<dbReference type="RefSeq" id="WP_216340012.1">
    <property type="nucleotide sequence ID" value="NZ_JAHLEM010000025.1"/>
</dbReference>
<proteinExistence type="predicted"/>